<accession>A0A1M7YIJ3</accession>
<gene>
    <name evidence="2" type="ORF">SAMN02745217_03645</name>
</gene>
<evidence type="ECO:0000313" key="2">
    <source>
        <dbReference type="EMBL" id="SHO52435.1"/>
    </source>
</evidence>
<keyword evidence="1" id="KW-0812">Transmembrane</keyword>
<evidence type="ECO:0000256" key="1">
    <source>
        <dbReference type="SAM" id="Phobius"/>
    </source>
</evidence>
<reference evidence="2 3" key="1">
    <citation type="submission" date="2016-12" db="EMBL/GenBank/DDBJ databases">
        <authorList>
            <person name="Song W.-J."/>
            <person name="Kurnit D.M."/>
        </authorList>
    </citation>
    <scope>NUCLEOTIDE SEQUENCE [LARGE SCALE GENOMIC DNA]</scope>
    <source>
        <strain evidence="2 3">DSM 12503</strain>
    </source>
</reference>
<dbReference type="Proteomes" id="UP000184612">
    <property type="component" value="Unassembled WGS sequence"/>
</dbReference>
<keyword evidence="3" id="KW-1185">Reference proteome</keyword>
<organism evidence="2 3">
    <name type="scientific">Anaerocolumna xylanovorans DSM 12503</name>
    <dbReference type="NCBI Taxonomy" id="1121345"/>
    <lineage>
        <taxon>Bacteria</taxon>
        <taxon>Bacillati</taxon>
        <taxon>Bacillota</taxon>
        <taxon>Clostridia</taxon>
        <taxon>Lachnospirales</taxon>
        <taxon>Lachnospiraceae</taxon>
        <taxon>Anaerocolumna</taxon>
    </lineage>
</organism>
<dbReference type="AlphaFoldDB" id="A0A1M7YIJ3"/>
<feature type="transmembrane region" description="Helical" evidence="1">
    <location>
        <begin position="96"/>
        <end position="116"/>
    </location>
</feature>
<feature type="transmembrane region" description="Helical" evidence="1">
    <location>
        <begin position="216"/>
        <end position="236"/>
    </location>
</feature>
<evidence type="ECO:0000313" key="3">
    <source>
        <dbReference type="Proteomes" id="UP000184612"/>
    </source>
</evidence>
<feature type="transmembrane region" description="Helical" evidence="1">
    <location>
        <begin position="189"/>
        <end position="210"/>
    </location>
</feature>
<dbReference type="EMBL" id="FRFD01000011">
    <property type="protein sequence ID" value="SHO52435.1"/>
    <property type="molecule type" value="Genomic_DNA"/>
</dbReference>
<name>A0A1M7YIJ3_9FIRM</name>
<proteinExistence type="predicted"/>
<keyword evidence="1" id="KW-1133">Transmembrane helix</keyword>
<dbReference type="STRING" id="1121345.SAMN02745217_03645"/>
<feature type="transmembrane region" description="Helical" evidence="1">
    <location>
        <begin position="58"/>
        <end position="84"/>
    </location>
</feature>
<keyword evidence="1" id="KW-0472">Membrane</keyword>
<protein>
    <submittedName>
        <fullName evidence="2">Uncharacterized protein</fullName>
    </submittedName>
</protein>
<sequence>MRRDIWKIEGKLFMQSIALQLLSYIRKQMDKNNLFKRYTMQFCTLRKGKGKDIKMKKIGTIFTIIGTILMLFIVFATIMVYQTYADASLSTLSNGYYSLIIINLLCFAVGGFCLAYKRLKKWSGQIKLTLETRKAKRRPAKKSISQQKAPIPAAIRFQKPSVPDNVSQPQWIQSLYLCENIHPLVMIRYIVGIIMMVGTLLSIPALADMLPPDYELAYITVATVLFWSGVLIWRAARSNIKLQKTTGFVITMDGFLYYLSIDRRIYQNNRMPFTKLGRIIYNSKKIQQISEAERTQEAFLNSKEAKEEIEECLNGNQVRDLLCITRMDAPHILRRNTSNIQIKFWNENPNRIERITLFKNNKGFEQILSAINKLDQKIDYREFQKVLRSK</sequence>